<accession>A0A6B2K0E7</accession>
<comment type="caution">
    <text evidence="1">The sequence shown here is derived from an EMBL/GenBank/DDBJ whole genome shotgun (WGS) entry which is preliminary data.</text>
</comment>
<dbReference type="AlphaFoldDB" id="A0A6B2K0E7"/>
<evidence type="ECO:0000313" key="1">
    <source>
        <dbReference type="EMBL" id="NDU99785.1"/>
    </source>
</evidence>
<dbReference type="RefSeq" id="WP_163889559.1">
    <property type="nucleotide sequence ID" value="NZ_JAAFYS010000001.1"/>
</dbReference>
<gene>
    <name evidence="1" type="ORF">GZA08_02195</name>
</gene>
<keyword evidence="2" id="KW-1185">Reference proteome</keyword>
<dbReference type="EMBL" id="JAAGAB010000001">
    <property type="protein sequence ID" value="NDU99785.1"/>
    <property type="molecule type" value="Genomic_DNA"/>
</dbReference>
<dbReference type="Proteomes" id="UP000474757">
    <property type="component" value="Unassembled WGS sequence"/>
</dbReference>
<name>A0A6B2K0E7_9RHOB</name>
<proteinExistence type="predicted"/>
<sequence length="55" mass="6133">MPNGEDDAENLPSIEEQLEQQLQAIRGEETPDSLLKLARELQTILKCRAEAGPKD</sequence>
<reference evidence="1 2" key="1">
    <citation type="submission" date="2020-02" db="EMBL/GenBank/DDBJ databases">
        <title>Pseudoroseicyclus tamarix, sp. nov., isolated from offshore sediment of a Tamarix chinensis forest.</title>
        <authorList>
            <person name="Gai Y."/>
        </authorList>
    </citation>
    <scope>NUCLEOTIDE SEQUENCE [LARGE SCALE GENOMIC DNA]</scope>
    <source>
        <strain evidence="1 2">CLL3-39</strain>
    </source>
</reference>
<evidence type="ECO:0000313" key="2">
    <source>
        <dbReference type="Proteomes" id="UP000474757"/>
    </source>
</evidence>
<protein>
    <submittedName>
        <fullName evidence="1">Uncharacterized protein</fullName>
    </submittedName>
</protein>
<organism evidence="1 2">
    <name type="scientific">Pseudoroseicyclus tamaricis</name>
    <dbReference type="NCBI Taxonomy" id="2705421"/>
    <lineage>
        <taxon>Bacteria</taxon>
        <taxon>Pseudomonadati</taxon>
        <taxon>Pseudomonadota</taxon>
        <taxon>Alphaproteobacteria</taxon>
        <taxon>Rhodobacterales</taxon>
        <taxon>Paracoccaceae</taxon>
        <taxon>Pseudoroseicyclus</taxon>
    </lineage>
</organism>